<keyword evidence="8" id="KW-1185">Reference proteome</keyword>
<comment type="caution">
    <text evidence="7">The sequence shown here is derived from an EMBL/GenBank/DDBJ whole genome shotgun (WGS) entry which is preliminary data.</text>
</comment>
<feature type="transmembrane region" description="Helical" evidence="6">
    <location>
        <begin position="65"/>
        <end position="83"/>
    </location>
</feature>
<dbReference type="GO" id="GO:0006621">
    <property type="term" value="P:protein retention in ER lumen"/>
    <property type="evidence" value="ECO:0007669"/>
    <property type="project" value="TreeGrafter"/>
</dbReference>
<comment type="similarity">
    <text evidence="2">Belongs to the RER1 family.</text>
</comment>
<evidence type="ECO:0000256" key="5">
    <source>
        <dbReference type="ARBA" id="ARBA00023136"/>
    </source>
</evidence>
<evidence type="ECO:0000256" key="6">
    <source>
        <dbReference type="SAM" id="Phobius"/>
    </source>
</evidence>
<dbReference type="Proteomes" id="UP000289340">
    <property type="component" value="Chromosome 5"/>
</dbReference>
<dbReference type="Pfam" id="PF03248">
    <property type="entry name" value="Rer1"/>
    <property type="match status" value="2"/>
</dbReference>
<dbReference type="AlphaFoldDB" id="A0A445KM34"/>
<organism evidence="7 8">
    <name type="scientific">Glycine soja</name>
    <name type="common">Wild soybean</name>
    <dbReference type="NCBI Taxonomy" id="3848"/>
    <lineage>
        <taxon>Eukaryota</taxon>
        <taxon>Viridiplantae</taxon>
        <taxon>Streptophyta</taxon>
        <taxon>Embryophyta</taxon>
        <taxon>Tracheophyta</taxon>
        <taxon>Spermatophyta</taxon>
        <taxon>Magnoliopsida</taxon>
        <taxon>eudicotyledons</taxon>
        <taxon>Gunneridae</taxon>
        <taxon>Pentapetalae</taxon>
        <taxon>rosids</taxon>
        <taxon>fabids</taxon>
        <taxon>Fabales</taxon>
        <taxon>Fabaceae</taxon>
        <taxon>Papilionoideae</taxon>
        <taxon>50 kb inversion clade</taxon>
        <taxon>NPAAA clade</taxon>
        <taxon>indigoferoid/millettioid clade</taxon>
        <taxon>Phaseoleae</taxon>
        <taxon>Glycine</taxon>
        <taxon>Glycine subgen. Soja</taxon>
    </lineage>
</organism>
<sequence length="271" mass="30896">MMDTGGGGGASSPTATMSRWKFAAWRQFQHLLDKSTPHVGRRWLGFAAVALLYALRVYLVQGFYVVSYGLGIYILNLLIGFLSPQVDPETVILDADVPTLPSTASDEFRPFVRRLPEFKFCQDVEVCGLSALPLWPDLATIFCVVLRIVMKWHVCLQPQQFKTLVFCMIIAGAYLALTVQSRKGRLVLGWLKGWYSITKAFCIAFVMTFFSAFDVPVFWPILLFYWVVLFSLTMRRQISHMIKYKYLPFSSGKQRYDVKRAPPEITSLSED</sequence>
<keyword evidence="5 6" id="KW-0472">Membrane</keyword>
<evidence type="ECO:0000256" key="1">
    <source>
        <dbReference type="ARBA" id="ARBA00004141"/>
    </source>
</evidence>
<feature type="transmembrane region" description="Helical" evidence="6">
    <location>
        <begin position="161"/>
        <end position="179"/>
    </location>
</feature>
<keyword evidence="4 6" id="KW-1133">Transmembrane helix</keyword>
<evidence type="ECO:0000313" key="7">
    <source>
        <dbReference type="EMBL" id="RZC11761.1"/>
    </source>
</evidence>
<keyword evidence="3 6" id="KW-0812">Transmembrane</keyword>
<gene>
    <name evidence="7" type="ORF">D0Y65_011810</name>
</gene>
<evidence type="ECO:0000256" key="4">
    <source>
        <dbReference type="ARBA" id="ARBA00022989"/>
    </source>
</evidence>
<feature type="transmembrane region" description="Helical" evidence="6">
    <location>
        <begin position="217"/>
        <end position="234"/>
    </location>
</feature>
<reference evidence="7 8" key="1">
    <citation type="submission" date="2018-09" db="EMBL/GenBank/DDBJ databases">
        <title>A high-quality reference genome of wild soybean provides a powerful tool to mine soybean genomes.</title>
        <authorList>
            <person name="Xie M."/>
            <person name="Chung C.Y.L."/>
            <person name="Li M.-W."/>
            <person name="Wong F.-L."/>
            <person name="Chan T.-F."/>
            <person name="Lam H.-M."/>
        </authorList>
    </citation>
    <scope>NUCLEOTIDE SEQUENCE [LARGE SCALE GENOMIC DNA]</scope>
    <source>
        <strain evidence="8">cv. W05</strain>
        <tissue evidence="7">Hypocotyl of etiolated seedlings</tissue>
    </source>
</reference>
<comment type="subcellular location">
    <subcellularLocation>
        <location evidence="1">Membrane</location>
        <topology evidence="1">Multi-pass membrane protein</topology>
    </subcellularLocation>
</comment>
<dbReference type="GO" id="GO:0005783">
    <property type="term" value="C:endoplasmic reticulum"/>
    <property type="evidence" value="ECO:0007669"/>
    <property type="project" value="GOC"/>
</dbReference>
<dbReference type="InterPro" id="IPR004932">
    <property type="entry name" value="Rer1"/>
</dbReference>
<name>A0A445KM34_GLYSO</name>
<feature type="transmembrane region" description="Helical" evidence="6">
    <location>
        <begin position="191"/>
        <end position="211"/>
    </location>
</feature>
<evidence type="ECO:0000256" key="2">
    <source>
        <dbReference type="ARBA" id="ARBA00006070"/>
    </source>
</evidence>
<dbReference type="GO" id="GO:0000139">
    <property type="term" value="C:Golgi membrane"/>
    <property type="evidence" value="ECO:0007669"/>
    <property type="project" value="TreeGrafter"/>
</dbReference>
<protein>
    <submittedName>
        <fullName evidence="7">Protein RER1A isoform C</fullName>
    </submittedName>
</protein>
<dbReference type="EMBL" id="QZWG01000005">
    <property type="protein sequence ID" value="RZC11761.1"/>
    <property type="molecule type" value="Genomic_DNA"/>
</dbReference>
<evidence type="ECO:0000256" key="3">
    <source>
        <dbReference type="ARBA" id="ARBA00022692"/>
    </source>
</evidence>
<proteinExistence type="inferred from homology"/>
<accession>A0A445KM34</accession>
<dbReference type="PANTHER" id="PTHR10743:SF28">
    <property type="entry name" value="PROTEIN RER1C"/>
    <property type="match status" value="1"/>
</dbReference>
<feature type="transmembrane region" description="Helical" evidence="6">
    <location>
        <begin position="43"/>
        <end position="59"/>
    </location>
</feature>
<evidence type="ECO:0000313" key="8">
    <source>
        <dbReference type="Proteomes" id="UP000289340"/>
    </source>
</evidence>
<dbReference type="PANTHER" id="PTHR10743">
    <property type="entry name" value="PROTEIN RER1"/>
    <property type="match status" value="1"/>
</dbReference>
<dbReference type="GO" id="GO:0006890">
    <property type="term" value="P:retrograde vesicle-mediated transport, Golgi to endoplasmic reticulum"/>
    <property type="evidence" value="ECO:0007669"/>
    <property type="project" value="TreeGrafter"/>
</dbReference>